<protein>
    <recommendedName>
        <fullName evidence="7">Aminotransferase class I/classII large domain-containing protein</fullName>
    </recommendedName>
</protein>
<dbReference type="PANTHER" id="PTHR42790">
    <property type="entry name" value="AMINOTRANSFERASE"/>
    <property type="match status" value="1"/>
</dbReference>
<dbReference type="EMBL" id="KN839873">
    <property type="protein sequence ID" value="KIJ60401.1"/>
    <property type="molecule type" value="Genomic_DNA"/>
</dbReference>
<dbReference type="CDD" id="cd00609">
    <property type="entry name" value="AAT_like"/>
    <property type="match status" value="1"/>
</dbReference>
<dbReference type="OrthoDB" id="691673at2759"/>
<dbReference type="AlphaFoldDB" id="A0A0C9WAB9"/>
<keyword evidence="9" id="KW-1185">Reference proteome</keyword>
<dbReference type="InterPro" id="IPR015421">
    <property type="entry name" value="PyrdxlP-dep_Trfase_major"/>
</dbReference>
<dbReference type="PANTHER" id="PTHR42790:SF19">
    <property type="entry name" value="KYNURENINE_ALPHA-AMINOADIPATE AMINOTRANSFERASE, MITOCHONDRIAL"/>
    <property type="match status" value="1"/>
</dbReference>
<dbReference type="Gene3D" id="3.40.640.10">
    <property type="entry name" value="Type I PLP-dependent aspartate aminotransferase-like (Major domain)"/>
    <property type="match status" value="1"/>
</dbReference>
<gene>
    <name evidence="8" type="ORF">HYDPIDRAFT_190072</name>
</gene>
<evidence type="ECO:0000259" key="7">
    <source>
        <dbReference type="Pfam" id="PF00155"/>
    </source>
</evidence>
<accession>A0A0C9WAB9</accession>
<dbReference type="SUPFAM" id="SSF53383">
    <property type="entry name" value="PLP-dependent transferases"/>
    <property type="match status" value="1"/>
</dbReference>
<keyword evidence="4" id="KW-0808">Transferase</keyword>
<dbReference type="InterPro" id="IPR050859">
    <property type="entry name" value="Class-I_PLP-dep_aminotransf"/>
</dbReference>
<proteinExistence type="inferred from homology"/>
<evidence type="ECO:0000256" key="2">
    <source>
        <dbReference type="ARBA" id="ARBA00007441"/>
    </source>
</evidence>
<feature type="region of interest" description="Disordered" evidence="6">
    <location>
        <begin position="1"/>
        <end position="21"/>
    </location>
</feature>
<evidence type="ECO:0000256" key="3">
    <source>
        <dbReference type="ARBA" id="ARBA00022576"/>
    </source>
</evidence>
<dbReference type="GO" id="GO:0008483">
    <property type="term" value="F:transaminase activity"/>
    <property type="evidence" value="ECO:0007669"/>
    <property type="project" value="UniProtKB-KW"/>
</dbReference>
<comment type="similarity">
    <text evidence="2">Belongs to the class-I pyridoxal-phosphate-dependent aminotransferase family.</text>
</comment>
<dbReference type="Pfam" id="PF00155">
    <property type="entry name" value="Aminotran_1_2"/>
    <property type="match status" value="1"/>
</dbReference>
<evidence type="ECO:0000313" key="9">
    <source>
        <dbReference type="Proteomes" id="UP000053820"/>
    </source>
</evidence>
<dbReference type="GO" id="GO:0030170">
    <property type="term" value="F:pyridoxal phosphate binding"/>
    <property type="evidence" value="ECO:0007669"/>
    <property type="project" value="InterPro"/>
</dbReference>
<comment type="cofactor">
    <cofactor evidence="1">
        <name>pyridoxal 5'-phosphate</name>
        <dbReference type="ChEBI" id="CHEBI:597326"/>
    </cofactor>
</comment>
<keyword evidence="5" id="KW-0663">Pyridoxal phosphate</keyword>
<name>A0A0C9WAB9_9AGAM</name>
<dbReference type="HOGENOM" id="CLU_017584_0_6_1"/>
<feature type="compositionally biased region" description="Polar residues" evidence="6">
    <location>
        <begin position="1"/>
        <end position="20"/>
    </location>
</feature>
<organism evidence="8 9">
    <name type="scientific">Hydnomerulius pinastri MD-312</name>
    <dbReference type="NCBI Taxonomy" id="994086"/>
    <lineage>
        <taxon>Eukaryota</taxon>
        <taxon>Fungi</taxon>
        <taxon>Dikarya</taxon>
        <taxon>Basidiomycota</taxon>
        <taxon>Agaricomycotina</taxon>
        <taxon>Agaricomycetes</taxon>
        <taxon>Agaricomycetidae</taxon>
        <taxon>Boletales</taxon>
        <taxon>Boletales incertae sedis</taxon>
        <taxon>Leucogyrophana</taxon>
    </lineage>
</organism>
<evidence type="ECO:0000256" key="6">
    <source>
        <dbReference type="SAM" id="MobiDB-lite"/>
    </source>
</evidence>
<sequence length="458" mass="50745">MAIESSVPSNGSATNGQTTGKEVKYLPTEHYKPFFSKVENDLKLTPIRNLLPLEATPGVISLLAGKPNESMFPFTSISFTATSPHDLTKEVTGSVTPSNLTEALQYGPTAGLGRMNNWLVGLQERVHKRKMGEGWRTTVGVGSQDLVFKAVLMLLNHGDAILIESPAYAGMIPVFASLHCDQVEVETDSKGVNPESIRKLLDNWPAGKPKPKLLYTVPYGGNPAGMTTATERRREILVLAREHNFLILEDDPYYWMYYSDDERPPSYFQLELEQPEVGRVLRFDSFSKIISAGMRFGFASGPKAIIDAIDVQTGSSNLQPSSLIQAIVLALVEPWGYDGFETFTRNVSNFYKTKRDIFEKALRQHLGDVAEWSTPESGLFFWVKLVLKPHGDGESDSDDLISTKAFQNGVIALPGTVFLPNGRKSAYVRMAFSLLPEESVHEALKRLRDVIVKERGGL</sequence>
<evidence type="ECO:0000256" key="4">
    <source>
        <dbReference type="ARBA" id="ARBA00022679"/>
    </source>
</evidence>
<evidence type="ECO:0000256" key="5">
    <source>
        <dbReference type="ARBA" id="ARBA00022898"/>
    </source>
</evidence>
<evidence type="ECO:0000313" key="8">
    <source>
        <dbReference type="EMBL" id="KIJ60401.1"/>
    </source>
</evidence>
<reference evidence="8 9" key="1">
    <citation type="submission" date="2014-04" db="EMBL/GenBank/DDBJ databases">
        <title>Evolutionary Origins and Diversification of the Mycorrhizal Mutualists.</title>
        <authorList>
            <consortium name="DOE Joint Genome Institute"/>
            <consortium name="Mycorrhizal Genomics Consortium"/>
            <person name="Kohler A."/>
            <person name="Kuo A."/>
            <person name="Nagy L.G."/>
            <person name="Floudas D."/>
            <person name="Copeland A."/>
            <person name="Barry K.W."/>
            <person name="Cichocki N."/>
            <person name="Veneault-Fourrey C."/>
            <person name="LaButti K."/>
            <person name="Lindquist E.A."/>
            <person name="Lipzen A."/>
            <person name="Lundell T."/>
            <person name="Morin E."/>
            <person name="Murat C."/>
            <person name="Riley R."/>
            <person name="Ohm R."/>
            <person name="Sun H."/>
            <person name="Tunlid A."/>
            <person name="Henrissat B."/>
            <person name="Grigoriev I.V."/>
            <person name="Hibbett D.S."/>
            <person name="Martin F."/>
        </authorList>
    </citation>
    <scope>NUCLEOTIDE SEQUENCE [LARGE SCALE GENOMIC DNA]</scope>
    <source>
        <strain evidence="8 9">MD-312</strain>
    </source>
</reference>
<dbReference type="InterPro" id="IPR015424">
    <property type="entry name" value="PyrdxlP-dep_Trfase"/>
</dbReference>
<dbReference type="InterPro" id="IPR004839">
    <property type="entry name" value="Aminotransferase_I/II_large"/>
</dbReference>
<dbReference type="GO" id="GO:1901605">
    <property type="term" value="P:alpha-amino acid metabolic process"/>
    <property type="evidence" value="ECO:0007669"/>
    <property type="project" value="TreeGrafter"/>
</dbReference>
<keyword evidence="3" id="KW-0032">Aminotransferase</keyword>
<evidence type="ECO:0000256" key="1">
    <source>
        <dbReference type="ARBA" id="ARBA00001933"/>
    </source>
</evidence>
<dbReference type="Proteomes" id="UP000053820">
    <property type="component" value="Unassembled WGS sequence"/>
</dbReference>
<feature type="domain" description="Aminotransferase class I/classII large" evidence="7">
    <location>
        <begin position="104"/>
        <end position="447"/>
    </location>
</feature>